<proteinExistence type="predicted"/>
<dbReference type="GO" id="GO:0016787">
    <property type="term" value="F:hydrolase activity"/>
    <property type="evidence" value="ECO:0007669"/>
    <property type="project" value="UniProtKB-KW"/>
</dbReference>
<feature type="region of interest" description="Disordered" evidence="1">
    <location>
        <begin position="346"/>
        <end position="366"/>
    </location>
</feature>
<comment type="caution">
    <text evidence="3">The sequence shown here is derived from an EMBL/GenBank/DDBJ whole genome shotgun (WGS) entry which is preliminary data.</text>
</comment>
<accession>A0A7C5IZE0</accession>
<organism evidence="3">
    <name type="scientific">Thiolapillus brandeum</name>
    <dbReference type="NCBI Taxonomy" id="1076588"/>
    <lineage>
        <taxon>Bacteria</taxon>
        <taxon>Pseudomonadati</taxon>
        <taxon>Pseudomonadota</taxon>
        <taxon>Gammaproteobacteria</taxon>
        <taxon>Chromatiales</taxon>
        <taxon>Sedimenticolaceae</taxon>
        <taxon>Thiolapillus</taxon>
    </lineage>
</organism>
<dbReference type="Proteomes" id="UP000886100">
    <property type="component" value="Unassembled WGS sequence"/>
</dbReference>
<dbReference type="InterPro" id="IPR036265">
    <property type="entry name" value="HIT-like_sf"/>
</dbReference>
<evidence type="ECO:0000256" key="1">
    <source>
        <dbReference type="SAM" id="MobiDB-lite"/>
    </source>
</evidence>
<dbReference type="GO" id="GO:0005085">
    <property type="term" value="F:guanyl-nucleotide exchange factor activity"/>
    <property type="evidence" value="ECO:0007669"/>
    <property type="project" value="UniProtKB-KW"/>
</dbReference>
<gene>
    <name evidence="3" type="ORF">ENJ98_05190</name>
</gene>
<evidence type="ECO:0000259" key="2">
    <source>
        <dbReference type="Pfam" id="PF26217"/>
    </source>
</evidence>
<dbReference type="InterPro" id="IPR026506">
    <property type="entry name" value="GDPGP"/>
</dbReference>
<dbReference type="Pfam" id="PF26217">
    <property type="entry name" value="GDPGP1_N"/>
    <property type="match status" value="1"/>
</dbReference>
<dbReference type="AlphaFoldDB" id="A0A7C5IZE0"/>
<evidence type="ECO:0000313" key="3">
    <source>
        <dbReference type="EMBL" id="HHH13611.1"/>
    </source>
</evidence>
<feature type="domain" description="GDPGP1-like N-terminal" evidence="2">
    <location>
        <begin position="108"/>
        <end position="231"/>
    </location>
</feature>
<name>A0A7C5IZE0_9GAMM</name>
<dbReference type="PANTHER" id="PTHR20884">
    <property type="entry name" value="GDP-D-GLUCOSE PHOSPHORYLASE 1"/>
    <property type="match status" value="1"/>
</dbReference>
<reference evidence="3" key="1">
    <citation type="journal article" date="2020" name="mSystems">
        <title>Genome- and Community-Level Interaction Insights into Carbon Utilization and Element Cycling Functions of Hydrothermarchaeota in Hydrothermal Sediment.</title>
        <authorList>
            <person name="Zhou Z."/>
            <person name="Liu Y."/>
            <person name="Xu W."/>
            <person name="Pan J."/>
            <person name="Luo Z.H."/>
            <person name="Li M."/>
        </authorList>
    </citation>
    <scope>NUCLEOTIDE SEQUENCE [LARGE SCALE GENOMIC DNA]</scope>
    <source>
        <strain evidence="3">HyVt-535</strain>
    </source>
</reference>
<dbReference type="EMBL" id="DROM01000313">
    <property type="protein sequence ID" value="HHH13611.1"/>
    <property type="molecule type" value="Genomic_DNA"/>
</dbReference>
<dbReference type="InterPro" id="IPR043171">
    <property type="entry name" value="Ap4A_phos1/2-like"/>
</dbReference>
<dbReference type="GO" id="GO:0000166">
    <property type="term" value="F:nucleotide binding"/>
    <property type="evidence" value="ECO:0007669"/>
    <property type="project" value="UniProtKB-KW"/>
</dbReference>
<sequence length="366" mass="41680">MVPDLFADAAHYRDAFALGLERLLENDQLGAFILVLANASYDEALWQRLWPRLNHRFQELGDELTEALHHGRRLDHPEDDLLVFLKLLVLGLNRVALTRHRHAGPWELQFNPARALRPARMSNAVVERLQAPFDEGGFHFNRPFLQAERIWEGELGDHTLRLFYNKFPFAPLHALLVPEPEARRPQYLDRATHELAWRLLEEIGARLPGSGLGYNSRGAYASVNHLHLQFYSGKEEGYPIEDPRWRHNGGAERWPLPVERFDSVKEAWQRIEALHAANCAYNLLYRPGRLYLTPRTLQGSYRHSDWTGGFAWAEVAGCITLSCEADFEVLGETEIARELARLAPDLGRAGETREGAQSPSRSSAGS</sequence>
<protein>
    <recommendedName>
        <fullName evidence="2">GDPGP1-like N-terminal domain-containing protein</fullName>
    </recommendedName>
</protein>
<dbReference type="GO" id="GO:0005737">
    <property type="term" value="C:cytoplasm"/>
    <property type="evidence" value="ECO:0007669"/>
    <property type="project" value="UniProtKB-SubCell"/>
</dbReference>
<dbReference type="Gene3D" id="3.30.428.70">
    <property type="match status" value="1"/>
</dbReference>
<dbReference type="SUPFAM" id="SSF54197">
    <property type="entry name" value="HIT-like"/>
    <property type="match status" value="1"/>
</dbReference>
<dbReference type="GO" id="GO:0006006">
    <property type="term" value="P:glucose metabolic process"/>
    <property type="evidence" value="ECO:0007669"/>
    <property type="project" value="TreeGrafter"/>
</dbReference>
<dbReference type="GO" id="GO:0080048">
    <property type="term" value="F:GDP-D-glucose phosphorylase activity"/>
    <property type="evidence" value="ECO:0007669"/>
    <property type="project" value="InterPro"/>
</dbReference>
<dbReference type="InterPro" id="IPR058866">
    <property type="entry name" value="GDPGP1_N"/>
</dbReference>
<feature type="compositionally biased region" description="Polar residues" evidence="1">
    <location>
        <begin position="355"/>
        <end position="366"/>
    </location>
</feature>
<dbReference type="PANTHER" id="PTHR20884:SF8">
    <property type="entry name" value="GDP-D-GLUCOSE PHOSPHORYLASE 1"/>
    <property type="match status" value="1"/>
</dbReference>